<evidence type="ECO:0000259" key="10">
    <source>
        <dbReference type="PROSITE" id="PS51650"/>
    </source>
</evidence>
<dbReference type="Pfam" id="PF14429">
    <property type="entry name" value="DOCK-C2"/>
    <property type="match status" value="1"/>
</dbReference>
<gene>
    <name evidence="12" type="ORF">CR201_G0036645</name>
</gene>
<dbReference type="InterPro" id="IPR026791">
    <property type="entry name" value="DOCK"/>
</dbReference>
<feature type="compositionally biased region" description="Low complexity" evidence="9">
    <location>
        <begin position="1361"/>
        <end position="1392"/>
    </location>
</feature>
<keyword evidence="4" id="KW-0597">Phosphoprotein</keyword>
<comment type="similarity">
    <text evidence="7">Belongs to the DOCK family.</text>
</comment>
<dbReference type="InterPro" id="IPR046770">
    <property type="entry name" value="DOCKER_Lobe_B"/>
</dbReference>
<feature type="coiled-coil region" evidence="8">
    <location>
        <begin position="1155"/>
        <end position="1182"/>
    </location>
</feature>
<dbReference type="InterPro" id="IPR043161">
    <property type="entry name" value="DOCK_C_lobe_A"/>
</dbReference>
<dbReference type="Pfam" id="PF16172">
    <property type="entry name" value="DOCK_N"/>
    <property type="match status" value="1"/>
</dbReference>
<evidence type="ECO:0000256" key="5">
    <source>
        <dbReference type="ARBA" id="ARBA00022658"/>
    </source>
</evidence>
<keyword evidence="6" id="KW-0472">Membrane</keyword>
<evidence type="ECO:0000256" key="1">
    <source>
        <dbReference type="ARBA" id="ARBA00004370"/>
    </source>
</evidence>
<dbReference type="InterPro" id="IPR042455">
    <property type="entry name" value="DOCK_N_sub1"/>
</dbReference>
<reference evidence="12" key="1">
    <citation type="submission" date="2017-12" db="EMBL/GenBank/DDBJ databases">
        <title>High-resolution comparative analysis of great ape genomes.</title>
        <authorList>
            <person name="Pollen A."/>
            <person name="Hastie A."/>
            <person name="Hormozdiari F."/>
            <person name="Dougherty M."/>
            <person name="Liu R."/>
            <person name="Chaisson M."/>
            <person name="Hoppe E."/>
            <person name="Hill C."/>
            <person name="Pang A."/>
            <person name="Hillier L."/>
            <person name="Baker C."/>
            <person name="Armstrong J."/>
            <person name="Shendure J."/>
            <person name="Paten B."/>
            <person name="Wilson R."/>
            <person name="Chao H."/>
            <person name="Schneider V."/>
            <person name="Ventura M."/>
            <person name="Kronenberg Z."/>
            <person name="Murali S."/>
            <person name="Gordon D."/>
            <person name="Cantsilieris S."/>
            <person name="Munson K."/>
            <person name="Nelson B."/>
            <person name="Raja A."/>
            <person name="Underwood J."/>
            <person name="Diekhans M."/>
            <person name="Fiddes I."/>
            <person name="Haussler D."/>
            <person name="Eichler E."/>
        </authorList>
    </citation>
    <scope>NUCLEOTIDE SEQUENCE [LARGE SCALE GENOMIC DNA]</scope>
    <source>
        <strain evidence="12">Susie</strain>
    </source>
</reference>
<feature type="compositionally biased region" description="Low complexity" evidence="9">
    <location>
        <begin position="1527"/>
        <end position="1552"/>
    </location>
</feature>
<accession>A0A2J8T9Y1</accession>
<dbReference type="GO" id="GO:0005096">
    <property type="term" value="F:GTPase activator activity"/>
    <property type="evidence" value="ECO:0007669"/>
    <property type="project" value="InterPro"/>
</dbReference>
<dbReference type="FunFam" id="1.20.58.740:FF:000003">
    <property type="entry name" value="dedicator of cytokinesis protein 4"/>
    <property type="match status" value="1"/>
</dbReference>
<dbReference type="GO" id="GO:0031267">
    <property type="term" value="F:small GTPase binding"/>
    <property type="evidence" value="ECO:0007669"/>
    <property type="project" value="TreeGrafter"/>
</dbReference>
<comment type="caution">
    <text evidence="12">The sequence shown here is derived from an EMBL/GenBank/DDBJ whole genome shotgun (WGS) entry which is preliminary data.</text>
</comment>
<keyword evidence="8" id="KW-0175">Coiled coil</keyword>
<evidence type="ECO:0000256" key="6">
    <source>
        <dbReference type="ARBA" id="ARBA00023136"/>
    </source>
</evidence>
<organism evidence="12">
    <name type="scientific">Pongo abelii</name>
    <name type="common">Sumatran orangutan</name>
    <name type="synonym">Pongo pygmaeus abelii</name>
    <dbReference type="NCBI Taxonomy" id="9601"/>
    <lineage>
        <taxon>Eukaryota</taxon>
        <taxon>Metazoa</taxon>
        <taxon>Chordata</taxon>
        <taxon>Craniata</taxon>
        <taxon>Vertebrata</taxon>
        <taxon>Euteleostomi</taxon>
        <taxon>Mammalia</taxon>
        <taxon>Eutheria</taxon>
        <taxon>Euarchontoglires</taxon>
        <taxon>Primates</taxon>
        <taxon>Haplorrhini</taxon>
        <taxon>Catarrhini</taxon>
        <taxon>Hominidae</taxon>
        <taxon>Pongo</taxon>
    </lineage>
</organism>
<dbReference type="PROSITE" id="PS51650">
    <property type="entry name" value="C2_DOCK"/>
    <property type="match status" value="1"/>
</dbReference>
<dbReference type="EMBL" id="NDHI03003513">
    <property type="protein sequence ID" value="PNJ29849.1"/>
    <property type="molecule type" value="Genomic_DNA"/>
</dbReference>
<evidence type="ECO:0000256" key="8">
    <source>
        <dbReference type="SAM" id="Coils"/>
    </source>
</evidence>
<dbReference type="GO" id="GO:0007264">
    <property type="term" value="P:small GTPase-mediated signal transduction"/>
    <property type="evidence" value="ECO:0007669"/>
    <property type="project" value="InterPro"/>
</dbReference>
<dbReference type="Gene3D" id="2.60.40.150">
    <property type="entry name" value="C2 domain"/>
    <property type="match status" value="1"/>
</dbReference>
<dbReference type="GO" id="GO:0005886">
    <property type="term" value="C:plasma membrane"/>
    <property type="evidence" value="ECO:0007669"/>
    <property type="project" value="TreeGrafter"/>
</dbReference>
<dbReference type="InterPro" id="IPR035892">
    <property type="entry name" value="C2_domain_sf"/>
</dbReference>
<evidence type="ECO:0000256" key="4">
    <source>
        <dbReference type="ARBA" id="ARBA00022553"/>
    </source>
</evidence>
<dbReference type="InterPro" id="IPR032376">
    <property type="entry name" value="DOCK_N"/>
</dbReference>
<dbReference type="Gene3D" id="2.30.30.40">
    <property type="entry name" value="SH3 Domains"/>
    <property type="match status" value="1"/>
</dbReference>
<dbReference type="InterPro" id="IPR046769">
    <property type="entry name" value="DOCKER_Lobe_A"/>
</dbReference>
<dbReference type="InterPro" id="IPR027357">
    <property type="entry name" value="DOCKER_dom"/>
</dbReference>
<feature type="compositionally biased region" description="Pro residues" evidence="9">
    <location>
        <begin position="1614"/>
        <end position="1624"/>
    </location>
</feature>
<comment type="subcellular location">
    <subcellularLocation>
        <location evidence="2">Cytoplasm</location>
    </subcellularLocation>
    <subcellularLocation>
        <location evidence="1">Membrane</location>
    </subcellularLocation>
</comment>
<dbReference type="FunFam" id="1.25.40.410:FF:000003">
    <property type="entry name" value="Dedicator of cytokinesis protein 4"/>
    <property type="match status" value="1"/>
</dbReference>
<evidence type="ECO:0000313" key="12">
    <source>
        <dbReference type="EMBL" id="PNJ29849.1"/>
    </source>
</evidence>
<dbReference type="PANTHER" id="PTHR45653">
    <property type="entry name" value="DEDICATOR OF CYTOKINESIS"/>
    <property type="match status" value="1"/>
</dbReference>
<keyword evidence="3" id="KW-0963">Cytoplasm</keyword>
<dbReference type="GO" id="GO:0005737">
    <property type="term" value="C:cytoplasm"/>
    <property type="evidence" value="ECO:0007669"/>
    <property type="project" value="UniProtKB-SubCell"/>
</dbReference>
<evidence type="ECO:0000256" key="7">
    <source>
        <dbReference type="PROSITE-ProRule" id="PRU00983"/>
    </source>
</evidence>
<proteinExistence type="inferred from homology"/>
<dbReference type="InterPro" id="IPR027007">
    <property type="entry name" value="C2_DOCK-type_domain"/>
</dbReference>
<feature type="region of interest" description="Disordered" evidence="9">
    <location>
        <begin position="1431"/>
        <end position="1655"/>
    </location>
</feature>
<evidence type="ECO:0000256" key="2">
    <source>
        <dbReference type="ARBA" id="ARBA00004496"/>
    </source>
</evidence>
<dbReference type="Gene3D" id="1.20.58.740">
    <property type="match status" value="1"/>
</dbReference>
<dbReference type="PANTHER" id="PTHR45653:SF7">
    <property type="entry name" value="DEDICATOR OF CYTOKINESIS PROTEIN 4"/>
    <property type="match status" value="1"/>
</dbReference>
<name>A0A2J8T9Y1_PONAB</name>
<dbReference type="GO" id="GO:0005085">
    <property type="term" value="F:guanyl-nucleotide exchange factor activity"/>
    <property type="evidence" value="ECO:0007669"/>
    <property type="project" value="UniProtKB-KW"/>
</dbReference>
<dbReference type="Pfam" id="PF23554">
    <property type="entry name" value="TPR_DOCK"/>
    <property type="match status" value="1"/>
</dbReference>
<evidence type="ECO:0000259" key="11">
    <source>
        <dbReference type="PROSITE" id="PS51651"/>
    </source>
</evidence>
<dbReference type="Pfam" id="PF20421">
    <property type="entry name" value="DHR-2_Lobe_C"/>
    <property type="match status" value="1"/>
</dbReference>
<dbReference type="InterPro" id="IPR046773">
    <property type="entry name" value="DOCKER_Lobe_C"/>
</dbReference>
<dbReference type="CDD" id="cd11705">
    <property type="entry name" value="DHR2_DOCK4"/>
    <property type="match status" value="1"/>
</dbReference>
<keyword evidence="5" id="KW-0344">Guanine-nucleotide releasing factor</keyword>
<sequence>MWIPTEHEKYGVVIASFRGTVPYGLSLEIGDTVQILEKCDGYISFQLRSLEKCLCKEQRRNEGDLFHRLWHIMNEILDLRRQVLVGHLTHDRMKDVKRHITARLDWGNEQLGLDLVPRKEYAMVDPEDISITELYRLMEHRHRKKDTPVQASSHHLFVQMKSLMCSNLGEELEVIFSLFDSKENRPISERFFLRLNRNGLPKAPDKPERHCSLFVDLGSSELRKDIYITVHIIRIGRMGAGEKKNACSVQYRRPFGCAVLSIADLLTGETKDDLILKVYMCNTESEWYQIHENIIKKLNARYNLTGSNAGEMRNDLYITIERGEFEKGGKSVARNVEVTMFIVDSSGQTLKDFISFGSGEPPASEYHSFVLYHNNSPRWSELLKLPIPVDKFRGAHIRFEFRHCSTKEKGEKKLFGFSFVPLMQEDGRTLPDGTHELIVHKFLQDTLDTLFGILDENSQKYGSKVFDSLVHIINLLQDSKFHHFKPVMDTYIESHFAGALAYRDLIKVLKWYVDRITEAERQEHIQEVLKAVFLSSFPAVYSELLKLFDVREVANLVQDTLGSLPTILHVDDSLQAIKLQCIGKTVESQLYTNPDSRYILLPVVLHHLHIHLQEQKDLIMCARILSNVFCLIKKNSSEKSVLEEIDVIVASLLDILLRTILEITSRPQPSSSAMRFQFQDVTGEFVACLLSLLRQMTDRHYQQLLDSFNTKEELRDFLLQIFTVFRILIRPEMFPKDWTVMRLVANNVIITTVLYLSDALRKNFLNENFDYKIWDSYFYLAVIFINQLCLQLEMFTPSKKKKVLEKYGDMRVTMGCEIFSMWQNLGEHKLHFIPALIGPFLEVTLIPQPDLRNVMIPIFHDMMDWEQRRSGNFKQNFYKTELNKEEMYIRYIHKLYDLHLKAQNFTEAAYTLLLYDELLEWSDRPLREFLTYPMQTEWQRKEHLHLTIIQNFDRGKCWENGIILCRKIAEQYESYYDYRNLSKMRMMEASLYDKIMDQQRLEPEFFRVGFYGKKFPFFLRNKEFVCRGHDYERLEAFQQRMLNEFPHAIAMQHANQPDETIFQAEAQYLQIYAVTPIPESQEVLQREGVPDNIKSFYKVNHIWKFRYDRPFHKGTKDKENEFKSLWVERTSLYLVQSLPGISRWFEVEKREVVEMSPLENAIEVLENKNQQLKTLISQCQTRQMQNINPLTMCLNGVIDAAVNGGVSRYQEAFFVKEYILSHPEDGEKIARLRELMLEQAQILEFGLAVHEKFVPQDMRPLHKKLVDQFFVMKSSLGIQEFSACMQASPVHFPNGSPRVCRNSAPASVSPDGTRVIPRRSPLSYPAVNRYSSSSLSSQASAEVSNITGQSESSDEVFNMQPSPSTSSLSSTHSASPNVTSSAPSSARASPLLSDKHKHSRENSCLSPRERPCSAIYPTPVEPSQRMLFNHIGDGALPRSDPNLSAPEKAVNPTPSSWSLDSGKEAKNMSDSGKLISPPVPPRPTQTASPARHTTSVSPSPAGRSPLKGSVQSFTPSPVEYHSPGLISNSPVLSGSYSSGISSLSRCSTSETSGFENQVNEQSAPLPVPVPVPVPSYGGEEPVRKESKTPPPYSVYERTLRRPVPLPHSLSIPVTPEPPALPPKPLAARSSHLENGARRTDPGPRPRPLPRKVSQL</sequence>
<evidence type="ECO:0000256" key="3">
    <source>
        <dbReference type="ARBA" id="ARBA00022490"/>
    </source>
</evidence>
<dbReference type="InterPro" id="IPR037014">
    <property type="entry name" value="DHR2_DOCK4"/>
</dbReference>
<dbReference type="Gene3D" id="1.20.1270.350">
    <property type="entry name" value="Dedicator of cytokinesis N-terminal subdomain"/>
    <property type="match status" value="1"/>
</dbReference>
<feature type="domain" description="DOCKER" evidence="11">
    <location>
        <begin position="879"/>
        <end position="1285"/>
    </location>
</feature>
<dbReference type="GO" id="GO:0060326">
    <property type="term" value="P:cell chemotaxis"/>
    <property type="evidence" value="ECO:0007669"/>
    <property type="project" value="TreeGrafter"/>
</dbReference>
<dbReference type="InterPro" id="IPR043162">
    <property type="entry name" value="DOCK_C_lobe_C"/>
</dbReference>
<protein>
    <submittedName>
        <fullName evidence="12">DOCK4 isoform 4</fullName>
    </submittedName>
</protein>
<dbReference type="Pfam" id="PF20422">
    <property type="entry name" value="DHR-2_Lobe_B"/>
    <property type="match status" value="1"/>
</dbReference>
<feature type="compositionally biased region" description="Polar residues" evidence="9">
    <location>
        <begin position="1553"/>
        <end position="1562"/>
    </location>
</feature>
<dbReference type="InterPro" id="IPR056372">
    <property type="entry name" value="TPR_DOCK"/>
</dbReference>
<evidence type="ECO:0000256" key="9">
    <source>
        <dbReference type="SAM" id="MobiDB-lite"/>
    </source>
</evidence>
<dbReference type="Pfam" id="PF06920">
    <property type="entry name" value="DHR-2_Lobe_A"/>
    <property type="match status" value="1"/>
</dbReference>
<dbReference type="Gene3D" id="1.25.40.410">
    <property type="match status" value="1"/>
</dbReference>
<dbReference type="PROSITE" id="PS51651">
    <property type="entry name" value="DOCKER"/>
    <property type="match status" value="1"/>
</dbReference>
<dbReference type="FunFam" id="2.60.40.150:FF:000045">
    <property type="entry name" value="Dedicator of cytokinesis protein 4"/>
    <property type="match status" value="1"/>
</dbReference>
<feature type="region of interest" description="Disordered" evidence="9">
    <location>
        <begin position="1337"/>
        <end position="1418"/>
    </location>
</feature>
<feature type="compositionally biased region" description="Polar residues" evidence="9">
    <location>
        <begin position="1484"/>
        <end position="1498"/>
    </location>
</feature>
<feature type="domain" description="C2 DOCK-type" evidence="10">
    <location>
        <begin position="313"/>
        <end position="473"/>
    </location>
</feature>
<feature type="compositionally biased region" description="Basic and acidic residues" evidence="9">
    <location>
        <begin position="1630"/>
        <end position="1643"/>
    </location>
</feature>